<dbReference type="OMA" id="MACIRYQ"/>
<dbReference type="InParanoid" id="A0A3P7DH52"/>
<dbReference type="OrthoDB" id="5870971at2759"/>
<dbReference type="AlphaFoldDB" id="A0A3P7DH52"/>
<gene>
    <name evidence="1" type="ORF">WBA_LOCUS2516</name>
</gene>
<dbReference type="EMBL" id="UYWW01000708">
    <property type="protein sequence ID" value="VDM09130.1"/>
    <property type="molecule type" value="Genomic_DNA"/>
</dbReference>
<sequence>MKYQIFTTVENAYFIARHFLVGSQRTSMQICPETSFCLVMACIRYQRSSPECLTISRFRMLTKPICRGKRLLTFSVIKKWSCEKVFEIS</sequence>
<proteinExistence type="predicted"/>
<evidence type="ECO:0000313" key="1">
    <source>
        <dbReference type="EMBL" id="VDM09130.1"/>
    </source>
</evidence>
<reference evidence="1 2" key="1">
    <citation type="submission" date="2018-11" db="EMBL/GenBank/DDBJ databases">
        <authorList>
            <consortium name="Pathogen Informatics"/>
        </authorList>
    </citation>
    <scope>NUCLEOTIDE SEQUENCE [LARGE SCALE GENOMIC DNA]</scope>
</reference>
<name>A0A3P7DH52_WUCBA</name>
<protein>
    <submittedName>
        <fullName evidence="1">Uncharacterized protein</fullName>
    </submittedName>
</protein>
<dbReference type="Proteomes" id="UP000270924">
    <property type="component" value="Unassembled WGS sequence"/>
</dbReference>
<organism evidence="1 2">
    <name type="scientific">Wuchereria bancrofti</name>
    <dbReference type="NCBI Taxonomy" id="6293"/>
    <lineage>
        <taxon>Eukaryota</taxon>
        <taxon>Metazoa</taxon>
        <taxon>Ecdysozoa</taxon>
        <taxon>Nematoda</taxon>
        <taxon>Chromadorea</taxon>
        <taxon>Rhabditida</taxon>
        <taxon>Spirurina</taxon>
        <taxon>Spiruromorpha</taxon>
        <taxon>Filarioidea</taxon>
        <taxon>Onchocercidae</taxon>
        <taxon>Wuchereria</taxon>
    </lineage>
</organism>
<keyword evidence="2" id="KW-1185">Reference proteome</keyword>
<accession>A0A3P7DH52</accession>
<evidence type="ECO:0000313" key="2">
    <source>
        <dbReference type="Proteomes" id="UP000270924"/>
    </source>
</evidence>